<dbReference type="AlphaFoldDB" id="A0A0F9N4N2"/>
<sequence length="86" mass="9641">MTHTPWILFRFSKLHHWKVDTGNPDWFVDCGFDEEVARKVAATSELLEACERFLESSACQNDCDPGDMTCDTNFARAIVAKATGGK</sequence>
<protein>
    <submittedName>
        <fullName evidence="1">Uncharacterized protein</fullName>
    </submittedName>
</protein>
<organism evidence="1">
    <name type="scientific">marine sediment metagenome</name>
    <dbReference type="NCBI Taxonomy" id="412755"/>
    <lineage>
        <taxon>unclassified sequences</taxon>
        <taxon>metagenomes</taxon>
        <taxon>ecological metagenomes</taxon>
    </lineage>
</organism>
<comment type="caution">
    <text evidence="1">The sequence shown here is derived from an EMBL/GenBank/DDBJ whole genome shotgun (WGS) entry which is preliminary data.</text>
</comment>
<dbReference type="EMBL" id="LAZR01007677">
    <property type="protein sequence ID" value="KKM83675.1"/>
    <property type="molecule type" value="Genomic_DNA"/>
</dbReference>
<reference evidence="1" key="1">
    <citation type="journal article" date="2015" name="Nature">
        <title>Complex archaea that bridge the gap between prokaryotes and eukaryotes.</title>
        <authorList>
            <person name="Spang A."/>
            <person name="Saw J.H."/>
            <person name="Jorgensen S.L."/>
            <person name="Zaremba-Niedzwiedzka K."/>
            <person name="Martijn J."/>
            <person name="Lind A.E."/>
            <person name="van Eijk R."/>
            <person name="Schleper C."/>
            <person name="Guy L."/>
            <person name="Ettema T.J."/>
        </authorList>
    </citation>
    <scope>NUCLEOTIDE SEQUENCE</scope>
</reference>
<accession>A0A0F9N4N2</accession>
<gene>
    <name evidence="1" type="ORF">LCGC14_1306870</name>
</gene>
<name>A0A0F9N4N2_9ZZZZ</name>
<proteinExistence type="predicted"/>
<evidence type="ECO:0000313" key="1">
    <source>
        <dbReference type="EMBL" id="KKM83675.1"/>
    </source>
</evidence>